<dbReference type="Proteomes" id="UP000006158">
    <property type="component" value="Chromosome"/>
</dbReference>
<feature type="domain" description="HTH gntR-type" evidence="5">
    <location>
        <begin position="83"/>
        <end position="150"/>
    </location>
</feature>
<keyword evidence="2" id="KW-0238">DNA-binding</keyword>
<keyword evidence="3" id="KW-0804">Transcription</keyword>
<dbReference type="InterPro" id="IPR036388">
    <property type="entry name" value="WH-like_DNA-bd_sf"/>
</dbReference>
<dbReference type="PRINTS" id="PR00035">
    <property type="entry name" value="HTHGNTR"/>
</dbReference>
<dbReference type="PANTHER" id="PTHR43537:SF45">
    <property type="entry name" value="GNTR FAMILY REGULATORY PROTEIN"/>
    <property type="match status" value="1"/>
</dbReference>
<proteinExistence type="predicted"/>
<dbReference type="AlphaFoldDB" id="I7G2L2"/>
<dbReference type="Pfam" id="PF07729">
    <property type="entry name" value="FCD"/>
    <property type="match status" value="1"/>
</dbReference>
<dbReference type="SMART" id="SM00895">
    <property type="entry name" value="FCD"/>
    <property type="match status" value="1"/>
</dbReference>
<dbReference type="PANTHER" id="PTHR43537">
    <property type="entry name" value="TRANSCRIPTIONAL REGULATOR, GNTR FAMILY"/>
    <property type="match status" value="1"/>
</dbReference>
<dbReference type="GO" id="GO:0003700">
    <property type="term" value="F:DNA-binding transcription factor activity"/>
    <property type="evidence" value="ECO:0007669"/>
    <property type="project" value="InterPro"/>
</dbReference>
<evidence type="ECO:0000256" key="1">
    <source>
        <dbReference type="ARBA" id="ARBA00023015"/>
    </source>
</evidence>
<protein>
    <submittedName>
        <fullName evidence="6">GntR-family transcriptional regulator</fullName>
    </submittedName>
</protein>
<dbReference type="InterPro" id="IPR008920">
    <property type="entry name" value="TF_FadR/GntR_C"/>
</dbReference>
<gene>
    <name evidence="6" type="ordered locus">MSMEI_0163</name>
</gene>
<evidence type="ECO:0000259" key="5">
    <source>
        <dbReference type="PROSITE" id="PS50949"/>
    </source>
</evidence>
<dbReference type="InterPro" id="IPR000524">
    <property type="entry name" value="Tscrpt_reg_HTH_GntR"/>
</dbReference>
<dbReference type="InterPro" id="IPR036390">
    <property type="entry name" value="WH_DNA-bd_sf"/>
</dbReference>
<dbReference type="PATRIC" id="fig|246196.56.peg.166"/>
<reference evidence="6 7" key="2">
    <citation type="journal article" date="2009" name="Genome Res.">
        <title>Ortho-proteogenomics: multiple proteomes investigation through orthology and a new MS-based protocol.</title>
        <authorList>
            <person name="Gallien S."/>
            <person name="Perrodou E."/>
            <person name="Carapito C."/>
            <person name="Deshayes C."/>
            <person name="Reyrat J.M."/>
            <person name="Van Dorsselaer A."/>
            <person name="Poch O."/>
            <person name="Schaeffer C."/>
            <person name="Lecompte O."/>
        </authorList>
    </citation>
    <scope>NUCLEOTIDE SEQUENCE [LARGE SCALE GENOMIC DNA]</scope>
    <source>
        <strain evidence="7">ATCC 700084 / mc(2)155</strain>
    </source>
</reference>
<dbReference type="SUPFAM" id="SSF46785">
    <property type="entry name" value="Winged helix' DNA-binding domain"/>
    <property type="match status" value="1"/>
</dbReference>
<dbReference type="EMBL" id="CP001663">
    <property type="protein sequence ID" value="AFP36644.1"/>
    <property type="molecule type" value="Genomic_DNA"/>
</dbReference>
<evidence type="ECO:0000313" key="7">
    <source>
        <dbReference type="Proteomes" id="UP000006158"/>
    </source>
</evidence>
<dbReference type="CDD" id="cd07377">
    <property type="entry name" value="WHTH_GntR"/>
    <property type="match status" value="1"/>
</dbReference>
<dbReference type="SMART" id="SM00345">
    <property type="entry name" value="HTH_GNTR"/>
    <property type="match status" value="1"/>
</dbReference>
<sequence length="295" mass="32751">MSHMTAAPGVVFCAYEVPHQVRRRAADIQRVTVHCIPKTGKLGATSEAKEPPAMSRPYPAGKPKKASPSNMLGDAAPRVVRPAPLRQAVYDAIIEMIIQGTLQRGQHLVEAELAEYLGVSRQPVREALQRLQTDGWIELRPAQGAFVHVPSEEEVDQLLGVRTVLETYSAALAAERATPEDVNRLWELQQDGLNALTTNNSEGLVEANAALHAAITELAGNQVLADHISLVERKWRWYYLPIARPRGHDAWSEHAELIKAIAAHDVEQATDIMRRHTDRTRQTYHEERMAKAAQA</sequence>
<evidence type="ECO:0000256" key="3">
    <source>
        <dbReference type="ARBA" id="ARBA00023163"/>
    </source>
</evidence>
<keyword evidence="1" id="KW-0805">Transcription regulation</keyword>
<dbReference type="GO" id="GO:0003677">
    <property type="term" value="F:DNA binding"/>
    <property type="evidence" value="ECO:0007669"/>
    <property type="project" value="UniProtKB-KW"/>
</dbReference>
<feature type="region of interest" description="Disordered" evidence="4">
    <location>
        <begin position="42"/>
        <end position="69"/>
    </location>
</feature>
<dbReference type="Gene3D" id="1.20.120.530">
    <property type="entry name" value="GntR ligand-binding domain-like"/>
    <property type="match status" value="1"/>
</dbReference>
<dbReference type="Pfam" id="PF00392">
    <property type="entry name" value="GntR"/>
    <property type="match status" value="1"/>
</dbReference>
<evidence type="ECO:0000256" key="2">
    <source>
        <dbReference type="ARBA" id="ARBA00023125"/>
    </source>
</evidence>
<reference evidence="6 7" key="1">
    <citation type="journal article" date="2007" name="Genome Biol.">
        <title>Interrupted coding sequences in Mycobacterium smegmatis: authentic mutations or sequencing errors?</title>
        <authorList>
            <person name="Deshayes C."/>
            <person name="Perrodou E."/>
            <person name="Gallien S."/>
            <person name="Euphrasie D."/>
            <person name="Schaeffer C."/>
            <person name="Van-Dorsselaer A."/>
            <person name="Poch O."/>
            <person name="Lecompte O."/>
            <person name="Reyrat J.M."/>
        </authorList>
    </citation>
    <scope>NUCLEOTIDE SEQUENCE [LARGE SCALE GENOMIC DNA]</scope>
    <source>
        <strain evidence="7">ATCC 700084 / mc(2)155</strain>
    </source>
</reference>
<evidence type="ECO:0000256" key="4">
    <source>
        <dbReference type="SAM" id="MobiDB-lite"/>
    </source>
</evidence>
<name>I7G2L2_MYCS2</name>
<dbReference type="SUPFAM" id="SSF48008">
    <property type="entry name" value="GntR ligand-binding domain-like"/>
    <property type="match status" value="1"/>
</dbReference>
<evidence type="ECO:0000313" key="6">
    <source>
        <dbReference type="EMBL" id="AFP36644.1"/>
    </source>
</evidence>
<dbReference type="InterPro" id="IPR011711">
    <property type="entry name" value="GntR_C"/>
</dbReference>
<dbReference type="KEGG" id="msg:MSMEI_0163"/>
<dbReference type="PROSITE" id="PS50949">
    <property type="entry name" value="HTH_GNTR"/>
    <property type="match status" value="1"/>
</dbReference>
<dbReference type="Gene3D" id="1.10.10.10">
    <property type="entry name" value="Winged helix-like DNA-binding domain superfamily/Winged helix DNA-binding domain"/>
    <property type="match status" value="1"/>
</dbReference>
<organism evidence="6 7">
    <name type="scientific">Mycolicibacterium smegmatis (strain ATCC 700084 / mc(2)155)</name>
    <name type="common">Mycobacterium smegmatis</name>
    <dbReference type="NCBI Taxonomy" id="246196"/>
    <lineage>
        <taxon>Bacteria</taxon>
        <taxon>Bacillati</taxon>
        <taxon>Actinomycetota</taxon>
        <taxon>Actinomycetes</taxon>
        <taxon>Mycobacteriales</taxon>
        <taxon>Mycobacteriaceae</taxon>
        <taxon>Mycolicibacterium</taxon>
    </lineage>
</organism>
<accession>I7G2L2</accession>